<name>A0ABU0JVG4_9BACL</name>
<dbReference type="PANTHER" id="PTHR32063:SF0">
    <property type="entry name" value="SWARMING MOTILITY PROTEIN SWRC"/>
    <property type="match status" value="1"/>
</dbReference>
<keyword evidence="3" id="KW-1185">Reference proteome</keyword>
<dbReference type="Proteomes" id="UP001226720">
    <property type="component" value="Unassembled WGS sequence"/>
</dbReference>
<dbReference type="GeneID" id="301327382"/>
<feature type="transmembrane region" description="Helical" evidence="1">
    <location>
        <begin position="909"/>
        <end position="930"/>
    </location>
</feature>
<feature type="transmembrane region" description="Helical" evidence="1">
    <location>
        <begin position="957"/>
        <end position="974"/>
    </location>
</feature>
<protein>
    <submittedName>
        <fullName evidence="2">Multidrug efflux pump subunit AcrB</fullName>
    </submittedName>
</protein>
<dbReference type="Gene3D" id="1.20.1640.10">
    <property type="entry name" value="Multidrug efflux transporter AcrB transmembrane domain"/>
    <property type="match status" value="2"/>
</dbReference>
<dbReference type="RefSeq" id="WP_301551837.1">
    <property type="nucleotide sequence ID" value="NZ_JAQRMZ010000005.1"/>
</dbReference>
<feature type="transmembrane region" description="Helical" evidence="1">
    <location>
        <begin position="986"/>
        <end position="1012"/>
    </location>
</feature>
<dbReference type="SUPFAM" id="SSF82714">
    <property type="entry name" value="Multidrug efflux transporter AcrB TolC docking domain, DN and DC subdomains"/>
    <property type="match status" value="1"/>
</dbReference>
<dbReference type="InterPro" id="IPR027463">
    <property type="entry name" value="AcrB_DN_DC_subdom"/>
</dbReference>
<dbReference type="Gene3D" id="3.30.70.1430">
    <property type="entry name" value="Multidrug efflux transporter AcrB pore domain"/>
    <property type="match status" value="2"/>
</dbReference>
<feature type="transmembrane region" description="Helical" evidence="1">
    <location>
        <begin position="471"/>
        <end position="498"/>
    </location>
</feature>
<keyword evidence="1" id="KW-0812">Transmembrane</keyword>
<dbReference type="PRINTS" id="PR00702">
    <property type="entry name" value="ACRIFLAVINRP"/>
</dbReference>
<evidence type="ECO:0000256" key="1">
    <source>
        <dbReference type="SAM" id="Phobius"/>
    </source>
</evidence>
<dbReference type="SUPFAM" id="SSF82693">
    <property type="entry name" value="Multidrug efflux transporter AcrB pore domain, PN1, PN2, PC1 and PC2 subdomains"/>
    <property type="match status" value="3"/>
</dbReference>
<feature type="transmembrane region" description="Helical" evidence="1">
    <location>
        <begin position="439"/>
        <end position="465"/>
    </location>
</feature>
<feature type="transmembrane region" description="Helical" evidence="1">
    <location>
        <begin position="526"/>
        <end position="551"/>
    </location>
</feature>
<sequence length="1023" mass="111217">MKFLTRFSLKNSIGVLLLTMLVLAAGIISTNQIKVETYPDVTFPALIIQGVYPGASAEAVEQEVTIPIEDLLENSTKYDDLTSTSSENASVISLMYPFGTDIEETKRELEDIVSKAELPEEAEVEVISMSAGARPVYEAALSSEDADELQQKLEDDIVPELEGLPGVNSVSLSGIKETTLSIEVDEKKASEYGLTLNDIKDKIKQSEYSLPLGSVDEEDTTIPVKLQGSIDSINKLKNTKFVIESSQSPQGAQQSSPQEKKEVVLTDFAEVTEETEKNEISRFNGQESFLIQVTKSQDENTKDVVDHVKKVLGEYETDDVELFTILDQGEEVEKSISSLLKEGGFGALFTVIIILLFLRNFRATIIAIISLPISILGTIALLDQFGYTLNIMTLGGLAVAVGRIVDDSIVVIENIYRWRQENKEELSNKALTYYATKEVLGAITSSTIATLVVFLPLAFVGGILGEFFRPFSLAVVFSISISLLVALMLIPVLGSAFFRKVKHHEKESKLNHLYERFIRGALKKKALVIVTSVLLLAGSLAMIPALGVSFLPAGESDSFELNVSLPATTQLDDTNEVASQIENYLAEKDEIDYSQVSIGLSSSPIPGEGAGQSRENETTVFVKLSNSDDLQSTMETFEEDVQNIVEEAYEEGTVKATEVQQEGPPSGNTIDVSLYGDDQEKLTDAATQVEELLLQDNELTNVSNNLEEVQPKWTMSLTEEGEEANVSPFQIMQIVNSRLQPLDGGTIEIDDQKWEMSLSYNDEVTSKEELEEIQIPTASGMKTISDVASIEETTAPVTLYHDEGRTSAAISADIKSDDTARITQSVEEDLSVLSLPEGVEMKVGGGQEMITDGFADLGLAMVAAVLLVFFVLSLTFRGIITPIVILSSLIFVPIGSLAGLLIAGQTLSMSAMIGMLMLIGIVVTNAVVLLDRVETNRMNGLELTEALVEAAKVRLRPIIMTALATIFALIPLALSSSASGLISKGLAITVIGGLTTSTLLTLVFVPVFYAMIGKYRCMKKETF</sequence>
<dbReference type="PANTHER" id="PTHR32063">
    <property type="match status" value="1"/>
</dbReference>
<feature type="transmembrane region" description="Helical" evidence="1">
    <location>
        <begin position="394"/>
        <end position="418"/>
    </location>
</feature>
<organism evidence="2 3">
    <name type="scientific">Guptibacillus hwajinpoensis</name>
    <dbReference type="NCBI Taxonomy" id="208199"/>
    <lineage>
        <taxon>Bacteria</taxon>
        <taxon>Bacillati</taxon>
        <taxon>Bacillota</taxon>
        <taxon>Bacilli</taxon>
        <taxon>Bacillales</taxon>
        <taxon>Guptibacillaceae</taxon>
        <taxon>Guptibacillus</taxon>
    </lineage>
</organism>
<dbReference type="Gene3D" id="3.30.70.1320">
    <property type="entry name" value="Multidrug efflux transporter AcrB pore domain like"/>
    <property type="match status" value="1"/>
</dbReference>
<dbReference type="Gene3D" id="3.30.2090.10">
    <property type="entry name" value="Multidrug efflux transporter AcrB TolC docking domain, DN and DC subdomains"/>
    <property type="match status" value="2"/>
</dbReference>
<keyword evidence="1" id="KW-0472">Membrane</keyword>
<accession>A0ABU0JVG4</accession>
<reference evidence="2" key="1">
    <citation type="submission" date="2023-07" db="EMBL/GenBank/DDBJ databases">
        <title>Genomic Encyclopedia of Type Strains, Phase IV (KMG-IV): sequencing the most valuable type-strain genomes for metagenomic binning, comparative biology and taxonomic classification.</title>
        <authorList>
            <person name="Goeker M."/>
        </authorList>
    </citation>
    <scope>NUCLEOTIDE SEQUENCE [LARGE SCALE GENOMIC DNA]</scope>
    <source>
        <strain evidence="2">JSM 076093</strain>
    </source>
</reference>
<dbReference type="Gene3D" id="3.30.70.1440">
    <property type="entry name" value="Multidrug efflux transporter AcrB pore domain"/>
    <property type="match status" value="1"/>
</dbReference>
<dbReference type="InterPro" id="IPR001036">
    <property type="entry name" value="Acrflvin-R"/>
</dbReference>
<feature type="transmembrane region" description="Helical" evidence="1">
    <location>
        <begin position="365"/>
        <end position="382"/>
    </location>
</feature>
<evidence type="ECO:0000313" key="3">
    <source>
        <dbReference type="Proteomes" id="UP001226720"/>
    </source>
</evidence>
<comment type="caution">
    <text evidence="2">The sequence shown here is derived from an EMBL/GenBank/DDBJ whole genome shotgun (WGS) entry which is preliminary data.</text>
</comment>
<feature type="transmembrane region" description="Helical" evidence="1">
    <location>
        <begin position="339"/>
        <end position="358"/>
    </location>
</feature>
<dbReference type="SUPFAM" id="SSF82866">
    <property type="entry name" value="Multidrug efflux transporter AcrB transmembrane domain"/>
    <property type="match status" value="2"/>
</dbReference>
<feature type="transmembrane region" description="Helical" evidence="1">
    <location>
        <begin position="857"/>
        <end position="876"/>
    </location>
</feature>
<dbReference type="EMBL" id="JAUSWM010000001">
    <property type="protein sequence ID" value="MDQ0481095.1"/>
    <property type="molecule type" value="Genomic_DNA"/>
</dbReference>
<dbReference type="Pfam" id="PF00873">
    <property type="entry name" value="ACR_tran"/>
    <property type="match status" value="1"/>
</dbReference>
<feature type="transmembrane region" description="Helical" evidence="1">
    <location>
        <begin position="883"/>
        <end position="903"/>
    </location>
</feature>
<gene>
    <name evidence="2" type="ORF">QO000_000048</name>
</gene>
<keyword evidence="1" id="KW-1133">Transmembrane helix</keyword>
<proteinExistence type="predicted"/>
<evidence type="ECO:0000313" key="2">
    <source>
        <dbReference type="EMBL" id="MDQ0481095.1"/>
    </source>
</evidence>